<dbReference type="Gene3D" id="3.40.50.300">
    <property type="entry name" value="P-loop containing nucleotide triphosphate hydrolases"/>
    <property type="match status" value="2"/>
</dbReference>
<dbReference type="PIRSF" id="PIRSF029347">
    <property type="entry name" value="RecF"/>
    <property type="match status" value="1"/>
</dbReference>
<dbReference type="PANTHER" id="PTHR32182:SF25">
    <property type="entry name" value="SLR1056 PROTEIN"/>
    <property type="match status" value="1"/>
</dbReference>
<feature type="domain" description="ATPase AAA-type core" evidence="1">
    <location>
        <begin position="23"/>
        <end position="345"/>
    </location>
</feature>
<dbReference type="Pfam" id="PF13304">
    <property type="entry name" value="AAA_21"/>
    <property type="match status" value="1"/>
</dbReference>
<keyword evidence="3" id="KW-1185">Reference proteome</keyword>
<dbReference type="RefSeq" id="WP_137169062.1">
    <property type="nucleotide sequence ID" value="NZ_JAPEUL010000009.1"/>
</dbReference>
<name>A0ABT3KJT4_9GAMM</name>
<organism evidence="2 3">
    <name type="scientific">Marinomonas rhodophyticola</name>
    <dbReference type="NCBI Taxonomy" id="2992803"/>
    <lineage>
        <taxon>Bacteria</taxon>
        <taxon>Pseudomonadati</taxon>
        <taxon>Pseudomonadota</taxon>
        <taxon>Gammaproteobacteria</taxon>
        <taxon>Oceanospirillales</taxon>
        <taxon>Oceanospirillaceae</taxon>
        <taxon>Marinomonas</taxon>
    </lineage>
</organism>
<dbReference type="SUPFAM" id="SSF52540">
    <property type="entry name" value="P-loop containing nucleoside triphosphate hydrolases"/>
    <property type="match status" value="1"/>
</dbReference>
<dbReference type="InterPro" id="IPR003959">
    <property type="entry name" value="ATPase_AAA_core"/>
</dbReference>
<evidence type="ECO:0000313" key="3">
    <source>
        <dbReference type="Proteomes" id="UP001431181"/>
    </source>
</evidence>
<dbReference type="EMBL" id="JAPEUL010000009">
    <property type="protein sequence ID" value="MCW4630802.1"/>
    <property type="molecule type" value="Genomic_DNA"/>
</dbReference>
<evidence type="ECO:0000313" key="2">
    <source>
        <dbReference type="EMBL" id="MCW4630802.1"/>
    </source>
</evidence>
<dbReference type="InterPro" id="IPR014555">
    <property type="entry name" value="RecF-like"/>
</dbReference>
<evidence type="ECO:0000259" key="1">
    <source>
        <dbReference type="Pfam" id="PF13304"/>
    </source>
</evidence>
<protein>
    <submittedName>
        <fullName evidence="2">AAA family ATPase</fullName>
    </submittedName>
</protein>
<reference evidence="2" key="1">
    <citation type="submission" date="2022-11" db="EMBL/GenBank/DDBJ databases">
        <title>Marinomonas sp. nov., isolated from marine algae.</title>
        <authorList>
            <person name="Choi D.G."/>
            <person name="Kim J.M."/>
            <person name="Lee J.K."/>
            <person name="Baek J.H."/>
            <person name="Jeon C.O."/>
        </authorList>
    </citation>
    <scope>NUCLEOTIDE SEQUENCE</scope>
    <source>
        <strain evidence="2">KJ51-3</strain>
    </source>
</reference>
<proteinExistence type="predicted"/>
<dbReference type="PANTHER" id="PTHR32182">
    <property type="entry name" value="DNA REPLICATION AND REPAIR PROTEIN RECF"/>
    <property type="match status" value="1"/>
</dbReference>
<dbReference type="InterPro" id="IPR027417">
    <property type="entry name" value="P-loop_NTPase"/>
</dbReference>
<dbReference type="Proteomes" id="UP001431181">
    <property type="component" value="Unassembled WGS sequence"/>
</dbReference>
<accession>A0ABT3KJT4</accession>
<sequence length="384" mass="43414">MIETIAIENYRSILKLIIPLDRLNVVTGPNGSGKSNLYKALSLLARAGRGSVVESLAIDGGLDSAFWAGQSKPNDKMPIVGEQKPSNNQLRLGFSSDSYSYSVAFGRPEYEPRSTSMFLLDPGIVRESIWPAGSYRPQNALVERKNNVITLREGRHWKVISNHISTFDSLFEQVSNIESVPEIYLMKERMRQWRFYDHFRTDRNAPARQSQLGSRSPVLYHDGRNLAAAIQTILETGDPDALVQAIDHAFPGAYLTIRRSDEGIFSLEFHQKGLLRPLSVAELSDGTLRYILWVAALLTPRPPELMVLNEPETSLHPDLIPSLARLILYAAERSQVWVVSHSDILTQWLEDHGQCNSIRLEKYLGQTQIPSLERFDIPVWHWPS</sequence>
<comment type="caution">
    <text evidence="2">The sequence shown here is derived from an EMBL/GenBank/DDBJ whole genome shotgun (WGS) entry which is preliminary data.</text>
</comment>
<gene>
    <name evidence="2" type="ORF">ONZ52_18450</name>
</gene>